<dbReference type="PROSITE" id="PS51012">
    <property type="entry name" value="ABC_TM2"/>
    <property type="match status" value="1"/>
</dbReference>
<reference evidence="8 9" key="1">
    <citation type="submission" date="2014-08" db="EMBL/GenBank/DDBJ databases">
        <authorList>
            <person name="Sisinthy S."/>
        </authorList>
    </citation>
    <scope>NUCLEOTIDE SEQUENCE [LARGE SCALE GENOMIC DNA]</scope>
    <source>
        <strain evidence="8 9">RuG17</strain>
    </source>
</reference>
<organism evidence="8 9">
    <name type="scientific">Cryobacterium roopkundense</name>
    <dbReference type="NCBI Taxonomy" id="1001240"/>
    <lineage>
        <taxon>Bacteria</taxon>
        <taxon>Bacillati</taxon>
        <taxon>Actinomycetota</taxon>
        <taxon>Actinomycetes</taxon>
        <taxon>Micrococcales</taxon>
        <taxon>Microbacteriaceae</taxon>
        <taxon>Cryobacterium</taxon>
    </lineage>
</organism>
<comment type="caution">
    <text evidence="8">The sequence shown here is derived from an EMBL/GenBank/DDBJ whole genome shotgun (WGS) entry which is preliminary data.</text>
</comment>
<dbReference type="PRINTS" id="PR00164">
    <property type="entry name" value="ABC2TRNSPORT"/>
</dbReference>
<dbReference type="InterPro" id="IPR013525">
    <property type="entry name" value="ABC2_TM"/>
</dbReference>
<evidence type="ECO:0000256" key="3">
    <source>
        <dbReference type="ARBA" id="ARBA00022989"/>
    </source>
</evidence>
<evidence type="ECO:0000259" key="7">
    <source>
        <dbReference type="PROSITE" id="PS51012"/>
    </source>
</evidence>
<feature type="transmembrane region" description="Helical" evidence="6">
    <location>
        <begin position="245"/>
        <end position="266"/>
    </location>
</feature>
<feature type="transmembrane region" description="Helical" evidence="6">
    <location>
        <begin position="192"/>
        <end position="211"/>
    </location>
</feature>
<dbReference type="GO" id="GO:0046677">
    <property type="term" value="P:response to antibiotic"/>
    <property type="evidence" value="ECO:0007669"/>
    <property type="project" value="UniProtKB-KW"/>
</dbReference>
<dbReference type="OrthoDB" id="9778589at2"/>
<dbReference type="InterPro" id="IPR051784">
    <property type="entry name" value="Nod_factor_ABC_transporter"/>
</dbReference>
<dbReference type="STRING" id="1001240.GY21_15085"/>
<dbReference type="PANTHER" id="PTHR43229:SF2">
    <property type="entry name" value="NODULATION PROTEIN J"/>
    <property type="match status" value="1"/>
</dbReference>
<comment type="subcellular location">
    <subcellularLocation>
        <location evidence="6">Cell membrane</location>
        <topology evidence="6">Multi-pass membrane protein</topology>
    </subcellularLocation>
    <subcellularLocation>
        <location evidence="1">Membrane</location>
        <topology evidence="1">Multi-pass membrane protein</topology>
    </subcellularLocation>
</comment>
<evidence type="ECO:0000313" key="8">
    <source>
        <dbReference type="EMBL" id="KGJ72489.1"/>
    </source>
</evidence>
<keyword evidence="9" id="KW-1185">Reference proteome</keyword>
<keyword evidence="3 6" id="KW-1133">Transmembrane helix</keyword>
<keyword evidence="6" id="KW-0813">Transport</keyword>
<dbReference type="GO" id="GO:0043190">
    <property type="term" value="C:ATP-binding cassette (ABC) transporter complex"/>
    <property type="evidence" value="ECO:0007669"/>
    <property type="project" value="InterPro"/>
</dbReference>
<dbReference type="InterPro" id="IPR047817">
    <property type="entry name" value="ABC2_TM_bact-type"/>
</dbReference>
<dbReference type="EMBL" id="JPXF01000070">
    <property type="protein sequence ID" value="KGJ72489.1"/>
    <property type="molecule type" value="Genomic_DNA"/>
</dbReference>
<feature type="transmembrane region" description="Helical" evidence="6">
    <location>
        <begin position="38"/>
        <end position="62"/>
    </location>
</feature>
<dbReference type="eggNOG" id="COG0842">
    <property type="taxonomic scope" value="Bacteria"/>
</dbReference>
<sequence>MIDPVTESTTTVATRSRRWGSWYVAEHRFRVMRSYAQTVVVTAIGNPLIYLYAMGVGLATLVDGNLGGAGVNGVSYLVFVAPALLASAAIAVASEEFSYPIMLGFKWNPVFFGMNASSIQPGQIINGIVISVAVRMLVTCVIYYVFMLLFGAVPGPLGFLTVPVALLTGLAFGALFMAYTATLKDDTGQLAMVMRFIILPMTLFSGTFFPLDVLPPYLQWIGWISPLWHGTELSRVFAYGMPEPLWLSVVHVVYLTGLLALGWILARRITVGRLNT</sequence>
<evidence type="ECO:0000256" key="5">
    <source>
        <dbReference type="ARBA" id="ARBA00023251"/>
    </source>
</evidence>
<evidence type="ECO:0000256" key="2">
    <source>
        <dbReference type="ARBA" id="ARBA00022692"/>
    </source>
</evidence>
<dbReference type="AlphaFoldDB" id="A0A099J224"/>
<dbReference type="PANTHER" id="PTHR43229">
    <property type="entry name" value="NODULATION PROTEIN J"/>
    <property type="match status" value="1"/>
</dbReference>
<comment type="similarity">
    <text evidence="6">Belongs to the ABC-2 integral membrane protein family.</text>
</comment>
<keyword evidence="5" id="KW-0046">Antibiotic resistance</keyword>
<protein>
    <recommendedName>
        <fullName evidence="6">Transport permease protein</fullName>
    </recommendedName>
</protein>
<keyword evidence="4 6" id="KW-0472">Membrane</keyword>
<accession>A0A099J224</accession>
<dbReference type="Pfam" id="PF01061">
    <property type="entry name" value="ABC2_membrane"/>
    <property type="match status" value="1"/>
</dbReference>
<dbReference type="RefSeq" id="WP_035837804.1">
    <property type="nucleotide sequence ID" value="NZ_JACHBQ010000001.1"/>
</dbReference>
<dbReference type="InterPro" id="IPR000412">
    <property type="entry name" value="ABC_2_transport"/>
</dbReference>
<dbReference type="GO" id="GO:0140359">
    <property type="term" value="F:ABC-type transporter activity"/>
    <property type="evidence" value="ECO:0007669"/>
    <property type="project" value="InterPro"/>
</dbReference>
<evidence type="ECO:0000313" key="9">
    <source>
        <dbReference type="Proteomes" id="UP000029864"/>
    </source>
</evidence>
<evidence type="ECO:0000256" key="6">
    <source>
        <dbReference type="RuleBase" id="RU361157"/>
    </source>
</evidence>
<name>A0A099J224_9MICO</name>
<evidence type="ECO:0000256" key="1">
    <source>
        <dbReference type="ARBA" id="ARBA00004141"/>
    </source>
</evidence>
<feature type="transmembrane region" description="Helical" evidence="6">
    <location>
        <begin position="158"/>
        <end position="180"/>
    </location>
</feature>
<feature type="domain" description="ABC transmembrane type-2" evidence="7">
    <location>
        <begin position="38"/>
        <end position="269"/>
    </location>
</feature>
<keyword evidence="2 6" id="KW-0812">Transmembrane</keyword>
<gene>
    <name evidence="8" type="ORF">GY21_15085</name>
</gene>
<keyword evidence="6" id="KW-1003">Cell membrane</keyword>
<feature type="transmembrane region" description="Helical" evidence="6">
    <location>
        <begin position="124"/>
        <end position="146"/>
    </location>
</feature>
<dbReference type="PIRSF" id="PIRSF006648">
    <property type="entry name" value="DrrB"/>
    <property type="match status" value="1"/>
</dbReference>
<dbReference type="Proteomes" id="UP000029864">
    <property type="component" value="Unassembled WGS sequence"/>
</dbReference>
<evidence type="ECO:0000256" key="4">
    <source>
        <dbReference type="ARBA" id="ARBA00023136"/>
    </source>
</evidence>
<feature type="transmembrane region" description="Helical" evidence="6">
    <location>
        <begin position="74"/>
        <end position="93"/>
    </location>
</feature>
<proteinExistence type="inferred from homology"/>